<feature type="DNA-binding region" description="H-T-H motif" evidence="2">
    <location>
        <begin position="23"/>
        <end position="42"/>
    </location>
</feature>
<dbReference type="InterPro" id="IPR023772">
    <property type="entry name" value="DNA-bd_HTH_TetR-type_CS"/>
</dbReference>
<dbReference type="InterPro" id="IPR050109">
    <property type="entry name" value="HTH-type_TetR-like_transc_reg"/>
</dbReference>
<keyword evidence="5" id="KW-1185">Reference proteome</keyword>
<feature type="domain" description="HTH tetR-type" evidence="3">
    <location>
        <begin position="1"/>
        <end position="60"/>
    </location>
</feature>
<sequence>MIKEHILDIATSEFAILGYSALSMNNLAKKLEINKATIYYHFKDKKSLYNEVILSLIQLDKDEREAIANSTLEPKEKFKQYIKSLINTMGDNPNIIPLTLREMAGFDIGIESNISNNIENDIICMKKIVLQLNLKEKYKNTDFYQIKAMILGTIFTYYSMQKTPLELKNIKNLDKDNKKILNYIEEFISNILLDALCEN</sequence>
<dbReference type="PRINTS" id="PR00455">
    <property type="entry name" value="HTHTETR"/>
</dbReference>
<dbReference type="Pfam" id="PF00440">
    <property type="entry name" value="TetR_N"/>
    <property type="match status" value="1"/>
</dbReference>
<dbReference type="PROSITE" id="PS50977">
    <property type="entry name" value="HTH_TETR_2"/>
    <property type="match status" value="1"/>
</dbReference>
<dbReference type="Gene3D" id="1.10.357.10">
    <property type="entry name" value="Tetracycline Repressor, domain 2"/>
    <property type="match status" value="1"/>
</dbReference>
<dbReference type="InterPro" id="IPR001647">
    <property type="entry name" value="HTH_TetR"/>
</dbReference>
<evidence type="ECO:0000259" key="3">
    <source>
        <dbReference type="PROSITE" id="PS50977"/>
    </source>
</evidence>
<dbReference type="PROSITE" id="PS01081">
    <property type="entry name" value="HTH_TETR_1"/>
    <property type="match status" value="1"/>
</dbReference>
<name>A0A6M8ECH7_9BACT</name>
<dbReference type="PANTHER" id="PTHR30328">
    <property type="entry name" value="TRANSCRIPTIONAL REPRESSOR"/>
    <property type="match status" value="1"/>
</dbReference>
<evidence type="ECO:0000256" key="1">
    <source>
        <dbReference type="ARBA" id="ARBA00023125"/>
    </source>
</evidence>
<evidence type="ECO:0000313" key="4">
    <source>
        <dbReference type="EMBL" id="QKE29193.1"/>
    </source>
</evidence>
<dbReference type="RefSeq" id="WP_172126752.1">
    <property type="nucleotide sequence ID" value="NZ_CP042652.1"/>
</dbReference>
<evidence type="ECO:0000256" key="2">
    <source>
        <dbReference type="PROSITE-ProRule" id="PRU00335"/>
    </source>
</evidence>
<accession>A0A6M8ECH7</accession>
<dbReference type="EMBL" id="CP042652">
    <property type="protein sequence ID" value="QKE29193.1"/>
    <property type="molecule type" value="Genomic_DNA"/>
</dbReference>
<dbReference type="GO" id="GO:0003677">
    <property type="term" value="F:DNA binding"/>
    <property type="evidence" value="ECO:0007669"/>
    <property type="project" value="UniProtKB-UniRule"/>
</dbReference>
<protein>
    <submittedName>
        <fullName evidence="4">Transcriptional regulator, TetR/AcrR family</fullName>
    </submittedName>
</protein>
<evidence type="ECO:0000313" key="5">
    <source>
        <dbReference type="Proteomes" id="UP000503483"/>
    </source>
</evidence>
<dbReference type="Proteomes" id="UP000503483">
    <property type="component" value="Chromosome"/>
</dbReference>
<dbReference type="AlphaFoldDB" id="A0A6M8ECH7"/>
<proteinExistence type="predicted"/>
<gene>
    <name evidence="4" type="ORF">AACT_2063</name>
</gene>
<dbReference type="SUPFAM" id="SSF46689">
    <property type="entry name" value="Homeodomain-like"/>
    <property type="match status" value="1"/>
</dbReference>
<reference evidence="4 5" key="1">
    <citation type="submission" date="2019-08" db="EMBL/GenBank/DDBJ databases">
        <title>Complete genome sequence of Arcobacter acticola.</title>
        <authorList>
            <person name="Miller W."/>
        </authorList>
    </citation>
    <scope>NUCLEOTIDE SEQUENCE [LARGE SCALE GENOMIC DNA]</scope>
    <source>
        <strain evidence="4 5">KCTC 52212</strain>
    </source>
</reference>
<organism evidence="4 5">
    <name type="scientific">Arcobacter acticola</name>
    <dbReference type="NCBI Taxonomy" id="1849015"/>
    <lineage>
        <taxon>Bacteria</taxon>
        <taxon>Pseudomonadati</taxon>
        <taxon>Campylobacterota</taxon>
        <taxon>Epsilonproteobacteria</taxon>
        <taxon>Campylobacterales</taxon>
        <taxon>Arcobacteraceae</taxon>
        <taxon>Arcobacter</taxon>
    </lineage>
</organism>
<keyword evidence="1 2" id="KW-0238">DNA-binding</keyword>
<dbReference type="KEGG" id="paco:AACT_2063"/>
<dbReference type="InterPro" id="IPR009057">
    <property type="entry name" value="Homeodomain-like_sf"/>
</dbReference>
<dbReference type="PANTHER" id="PTHR30328:SF54">
    <property type="entry name" value="HTH-TYPE TRANSCRIPTIONAL REPRESSOR SCO4008"/>
    <property type="match status" value="1"/>
</dbReference>